<evidence type="ECO:0000256" key="1">
    <source>
        <dbReference type="SAM" id="Phobius"/>
    </source>
</evidence>
<sequence length="64" mass="7028">MALAVRELFREEALRGHAAAERRTTTPARVPGWWFALLWVGVALLLLASIGLFLVVQPMLAGDV</sequence>
<keyword evidence="1" id="KW-0472">Membrane</keyword>
<protein>
    <submittedName>
        <fullName evidence="2">Uncharacterized protein</fullName>
    </submittedName>
</protein>
<name>A0A8J3RI20_9ACTN</name>
<keyword evidence="3" id="KW-1185">Reference proteome</keyword>
<dbReference type="EMBL" id="BOOG01000061">
    <property type="protein sequence ID" value="GIH72748.1"/>
    <property type="molecule type" value="Genomic_DNA"/>
</dbReference>
<keyword evidence="1" id="KW-1133">Transmembrane helix</keyword>
<evidence type="ECO:0000313" key="3">
    <source>
        <dbReference type="Proteomes" id="UP000610966"/>
    </source>
</evidence>
<accession>A0A8J3RI20</accession>
<proteinExistence type="predicted"/>
<organism evidence="2 3">
    <name type="scientific">Sphaerimonospora thailandensis</name>
    <dbReference type="NCBI Taxonomy" id="795644"/>
    <lineage>
        <taxon>Bacteria</taxon>
        <taxon>Bacillati</taxon>
        <taxon>Actinomycetota</taxon>
        <taxon>Actinomycetes</taxon>
        <taxon>Streptosporangiales</taxon>
        <taxon>Streptosporangiaceae</taxon>
        <taxon>Sphaerimonospora</taxon>
    </lineage>
</organism>
<comment type="caution">
    <text evidence="2">The sequence shown here is derived from an EMBL/GenBank/DDBJ whole genome shotgun (WGS) entry which is preliminary data.</text>
</comment>
<gene>
    <name evidence="2" type="ORF">Mth01_50010</name>
</gene>
<evidence type="ECO:0000313" key="2">
    <source>
        <dbReference type="EMBL" id="GIH72748.1"/>
    </source>
</evidence>
<dbReference type="Proteomes" id="UP000610966">
    <property type="component" value="Unassembled WGS sequence"/>
</dbReference>
<dbReference type="AlphaFoldDB" id="A0A8J3RI20"/>
<dbReference type="RefSeq" id="WP_204018397.1">
    <property type="nucleotide sequence ID" value="NZ_BOOG01000061.1"/>
</dbReference>
<feature type="transmembrane region" description="Helical" evidence="1">
    <location>
        <begin position="33"/>
        <end position="56"/>
    </location>
</feature>
<reference evidence="2" key="1">
    <citation type="submission" date="2021-01" db="EMBL/GenBank/DDBJ databases">
        <title>Whole genome shotgun sequence of Sphaerimonospora thailandensis NBRC 107569.</title>
        <authorList>
            <person name="Komaki H."/>
            <person name="Tamura T."/>
        </authorList>
    </citation>
    <scope>NUCLEOTIDE SEQUENCE</scope>
    <source>
        <strain evidence="2">NBRC 107569</strain>
    </source>
</reference>
<keyword evidence="1" id="KW-0812">Transmembrane</keyword>